<accession>A0A8C4XQA6</accession>
<keyword evidence="2" id="KW-1185">Reference proteome</keyword>
<name>A0A8C4XQA6_FALTI</name>
<dbReference type="Ensembl" id="ENSFTIT00000014455.1">
    <property type="protein sequence ID" value="ENSFTIP00000013860.1"/>
    <property type="gene ID" value="ENSFTIG00000009229.1"/>
</dbReference>
<protein>
    <submittedName>
        <fullName evidence="1">Uncharacterized protein</fullName>
    </submittedName>
</protein>
<reference evidence="1" key="2">
    <citation type="submission" date="2025-09" db="UniProtKB">
        <authorList>
            <consortium name="Ensembl"/>
        </authorList>
    </citation>
    <scope>IDENTIFICATION</scope>
</reference>
<sequence>MPSDAAAACRPWKGEHPTAAAALLARCLAAGVVSQETLDLTCRKTPCFVKLSEMEKIADIQAEIDEVQPEVHCCQCTLKASILRDNTWHR</sequence>
<reference evidence="1" key="1">
    <citation type="submission" date="2025-08" db="UniProtKB">
        <authorList>
            <consortium name="Ensembl"/>
        </authorList>
    </citation>
    <scope>IDENTIFICATION</scope>
</reference>
<dbReference type="OrthoDB" id="2436605at2759"/>
<evidence type="ECO:0000313" key="1">
    <source>
        <dbReference type="Ensembl" id="ENSFTIP00000013860.1"/>
    </source>
</evidence>
<organism evidence="1 2">
    <name type="scientific">Falco tinnunculus</name>
    <name type="common">Common kestrel</name>
    <dbReference type="NCBI Taxonomy" id="100819"/>
    <lineage>
        <taxon>Eukaryota</taxon>
        <taxon>Metazoa</taxon>
        <taxon>Chordata</taxon>
        <taxon>Craniata</taxon>
        <taxon>Vertebrata</taxon>
        <taxon>Euteleostomi</taxon>
        <taxon>Archelosauria</taxon>
        <taxon>Archosauria</taxon>
        <taxon>Dinosauria</taxon>
        <taxon>Saurischia</taxon>
        <taxon>Theropoda</taxon>
        <taxon>Coelurosauria</taxon>
        <taxon>Aves</taxon>
        <taxon>Neognathae</taxon>
        <taxon>Neoaves</taxon>
        <taxon>Telluraves</taxon>
        <taxon>Australaves</taxon>
        <taxon>Falconiformes</taxon>
        <taxon>Falconidae</taxon>
        <taxon>Falco</taxon>
    </lineage>
</organism>
<dbReference type="Proteomes" id="UP000694562">
    <property type="component" value="Unplaced"/>
</dbReference>
<dbReference type="AlphaFoldDB" id="A0A8C4XQA6"/>
<evidence type="ECO:0000313" key="2">
    <source>
        <dbReference type="Proteomes" id="UP000694562"/>
    </source>
</evidence>
<proteinExistence type="predicted"/>